<feature type="transmembrane region" description="Helical" evidence="1">
    <location>
        <begin position="12"/>
        <end position="32"/>
    </location>
</feature>
<keyword evidence="1" id="KW-0812">Transmembrane</keyword>
<feature type="transmembrane region" description="Helical" evidence="1">
    <location>
        <begin position="103"/>
        <end position="120"/>
    </location>
</feature>
<feature type="transmembrane region" description="Helical" evidence="1">
    <location>
        <begin position="79"/>
        <end position="97"/>
    </location>
</feature>
<dbReference type="RefSeq" id="WP_307391309.1">
    <property type="nucleotide sequence ID" value="NZ_BAAADK010000010.1"/>
</dbReference>
<keyword evidence="1" id="KW-1133">Transmembrane helix</keyword>
<dbReference type="Proteomes" id="UP001235840">
    <property type="component" value="Unassembled WGS sequence"/>
</dbReference>
<protein>
    <submittedName>
        <fullName evidence="2">Uncharacterized protein</fullName>
    </submittedName>
</protein>
<comment type="caution">
    <text evidence="2">The sequence shown here is derived from an EMBL/GenBank/DDBJ whole genome shotgun (WGS) entry which is preliminary data.</text>
</comment>
<feature type="transmembrane region" description="Helical" evidence="1">
    <location>
        <begin position="44"/>
        <end position="67"/>
    </location>
</feature>
<sequence>MSKIKREFFLNAFVISPIAVLICGYFAARISVSHSELLNTGDWFLPFIISFLVSYPSYLLISFINYVIGRKLKKLGKRLILFNALGVLVVFIGWLLFDEMIALIIFLTPFILFSIVSVIMNQTNN</sequence>
<organism evidence="2 3">
    <name type="scientific">Caldalkalibacillus horti</name>
    <dbReference type="NCBI Taxonomy" id="77523"/>
    <lineage>
        <taxon>Bacteria</taxon>
        <taxon>Bacillati</taxon>
        <taxon>Bacillota</taxon>
        <taxon>Bacilli</taxon>
        <taxon>Bacillales</taxon>
        <taxon>Bacillaceae</taxon>
        <taxon>Caldalkalibacillus</taxon>
    </lineage>
</organism>
<accession>A0ABT9VVD2</accession>
<proteinExistence type="predicted"/>
<name>A0ABT9VVD2_9BACI</name>
<dbReference type="EMBL" id="JAUSTY010000003">
    <property type="protein sequence ID" value="MDQ0164941.1"/>
    <property type="molecule type" value="Genomic_DNA"/>
</dbReference>
<gene>
    <name evidence="2" type="ORF">J2S11_000841</name>
</gene>
<evidence type="ECO:0000313" key="2">
    <source>
        <dbReference type="EMBL" id="MDQ0164941.1"/>
    </source>
</evidence>
<keyword evidence="1" id="KW-0472">Membrane</keyword>
<evidence type="ECO:0000256" key="1">
    <source>
        <dbReference type="SAM" id="Phobius"/>
    </source>
</evidence>
<reference evidence="2 3" key="1">
    <citation type="submission" date="2023-07" db="EMBL/GenBank/DDBJ databases">
        <title>Genomic Encyclopedia of Type Strains, Phase IV (KMG-IV): sequencing the most valuable type-strain genomes for metagenomic binning, comparative biology and taxonomic classification.</title>
        <authorList>
            <person name="Goeker M."/>
        </authorList>
    </citation>
    <scope>NUCLEOTIDE SEQUENCE [LARGE SCALE GENOMIC DNA]</scope>
    <source>
        <strain evidence="2 3">DSM 12751</strain>
    </source>
</reference>
<evidence type="ECO:0000313" key="3">
    <source>
        <dbReference type="Proteomes" id="UP001235840"/>
    </source>
</evidence>
<keyword evidence="3" id="KW-1185">Reference proteome</keyword>